<proteinExistence type="predicted"/>
<evidence type="ECO:0000313" key="2">
    <source>
        <dbReference type="EMBL" id="QJH96445.1"/>
    </source>
</evidence>
<protein>
    <submittedName>
        <fullName evidence="1">Putative terminase</fullName>
    </submittedName>
</protein>
<gene>
    <name evidence="1" type="ORF">MM415A00402_0023</name>
    <name evidence="2" type="ORF">TM448B00727_0023</name>
</gene>
<sequence>MIPTSPFRYHDPVWCQRNLQIVDKGGRRIPLRYNGPQRRLCRILQEEVAKGKPVRLICLKARQEGVSTFWESVGYCRTVREPGLRGLVLSHDPEGTANLYMMYRTYYEYDPGKLDTAALNMKGLRFAHGGQVLVQTAAKRFAGSGQTYQFVHFSEQAKWPFPSETSLSVLQSVGNLPNTMVLNESTAYGAGNYFHEQWEAASRGESEWRAVFLPWWEHDEYCLPAEEELEDLGKDPTYNVYEGQEGDLASRFGLLPGQLAWRRWCIRANCGGSAYLFDQEYPAAPEDAFLAGGTPRFDVRVLQKWYQACAETPPLFIGRTELRLEERSPTTETIGDEGGWLRVWDWPRPGEKFVLFGDCAGENPEGDHNAAAVLRTSSLPWKQVATLHGLRGADLYGRALANVGYLYGKGAGYLPVLGWEVNGVGEAMQSHLRHWYPEEFCYHRLPIDRMVKRPGERIGWYTGRITRHNMIEDLDAAIRDETLEVPDEDTLLELLSFQRVPGPRNGEHKPGAKDDRVFALGGCLQIAGYSQAQEYEHYDPSRHKRASGPAVVEA</sequence>
<dbReference type="Gene3D" id="3.40.50.300">
    <property type="entry name" value="P-loop containing nucleotide triphosphate hydrolases"/>
    <property type="match status" value="1"/>
</dbReference>
<dbReference type="InterPro" id="IPR027417">
    <property type="entry name" value="P-loop_NTPase"/>
</dbReference>
<reference evidence="1" key="1">
    <citation type="submission" date="2020-03" db="EMBL/GenBank/DDBJ databases">
        <title>The deep terrestrial virosphere.</title>
        <authorList>
            <person name="Holmfeldt K."/>
            <person name="Nilsson E."/>
            <person name="Simone D."/>
            <person name="Lopez-Fernandez M."/>
            <person name="Wu X."/>
            <person name="de Brujin I."/>
            <person name="Lundin D."/>
            <person name="Andersson A."/>
            <person name="Bertilsson S."/>
            <person name="Dopson M."/>
        </authorList>
    </citation>
    <scope>NUCLEOTIDE SEQUENCE</scope>
    <source>
        <strain evidence="1">MM415A00402</strain>
        <strain evidence="2">TM448B00727</strain>
    </source>
</reference>
<name>A0A6M3KL92_9ZZZZ</name>
<dbReference type="EMBL" id="MT144651">
    <property type="protein sequence ID" value="QJH96445.1"/>
    <property type="molecule type" value="Genomic_DNA"/>
</dbReference>
<evidence type="ECO:0000313" key="1">
    <source>
        <dbReference type="EMBL" id="QJA82470.1"/>
    </source>
</evidence>
<dbReference type="AlphaFoldDB" id="A0A6M3KL92"/>
<organism evidence="1">
    <name type="scientific">viral metagenome</name>
    <dbReference type="NCBI Taxonomy" id="1070528"/>
    <lineage>
        <taxon>unclassified sequences</taxon>
        <taxon>metagenomes</taxon>
        <taxon>organismal metagenomes</taxon>
    </lineage>
</organism>
<dbReference type="EMBL" id="MT142488">
    <property type="protein sequence ID" value="QJA82470.1"/>
    <property type="molecule type" value="Genomic_DNA"/>
</dbReference>
<accession>A0A6M3KL92</accession>
<dbReference type="Gene3D" id="3.30.420.240">
    <property type="match status" value="1"/>
</dbReference>